<sequence>MPDFRYEVINIKGRPEKGKLTANSKLEALQILSSRGYVVSSIKQSSSTRSLTKASLFPASQKEVSIFSRQLATMVSSGVRIREALQVLSTQVLFSRRFRKIIARVVLDIEGGISFSESLERSGVFEPLFTNLVKAGEAGGVLDESLERVADFYEGMVDLQNQVKSAMAYPLFMMAFAVGIVGMISFFILPNLIGAFGGNFEPEGTMALLLSMNDILKNQWPILLVLLFGLLIGGFFFFKSKYGNIVKESIGKLIPPVRTLRNMTAMERFTRTTAVLVASGVDLPTVLELAGEVSQSPRVMKAVTNAIVSIKGGESISASLEHQKVFPPIVVSMVATGEETGKLDEVMFKVADFYHMQVQNALKKLVSLVEPIMILFIGGFIGFLAITIYGAVFAMEQSIG</sequence>
<comment type="caution">
    <text evidence="12">The sequence shown here is derived from an EMBL/GenBank/DDBJ whole genome shotgun (WGS) entry which is preliminary data.</text>
</comment>
<feature type="transmembrane region" description="Helical" evidence="8">
    <location>
        <begin position="171"/>
        <end position="200"/>
    </location>
</feature>
<evidence type="ECO:0000313" key="12">
    <source>
        <dbReference type="EMBL" id="KUK90867.1"/>
    </source>
</evidence>
<evidence type="ECO:0000313" key="10">
    <source>
        <dbReference type="EMBL" id="HCO69877.1"/>
    </source>
</evidence>
<evidence type="ECO:0000256" key="7">
    <source>
        <dbReference type="ARBA" id="ARBA00023136"/>
    </source>
</evidence>
<keyword evidence="7 8" id="KW-0472">Membrane</keyword>
<dbReference type="EMBL" id="DQBS01000114">
    <property type="protein sequence ID" value="HCO69877.1"/>
    <property type="molecule type" value="Genomic_DNA"/>
</dbReference>
<dbReference type="EMBL" id="LGGW01000017">
    <property type="protein sequence ID" value="KUK90867.1"/>
    <property type="molecule type" value="Genomic_DNA"/>
</dbReference>
<feature type="domain" description="Type II secretion system protein GspF" evidence="9">
    <location>
        <begin position="67"/>
        <end position="190"/>
    </location>
</feature>
<dbReference type="InterPro" id="IPR003004">
    <property type="entry name" value="GspF/PilC"/>
</dbReference>
<dbReference type="Proteomes" id="UP000055014">
    <property type="component" value="Unassembled WGS sequence"/>
</dbReference>
<dbReference type="PANTHER" id="PTHR30012:SF0">
    <property type="entry name" value="TYPE II SECRETION SYSTEM PROTEIN F-RELATED"/>
    <property type="match status" value="1"/>
</dbReference>
<keyword evidence="3" id="KW-1003">Cell membrane</keyword>
<keyword evidence="4" id="KW-0997">Cell inner membrane</keyword>
<protein>
    <submittedName>
        <fullName evidence="10">Type II secretion system F family protein</fullName>
    </submittedName>
    <submittedName>
        <fullName evidence="12">Type II secretory pathway, component PulF</fullName>
    </submittedName>
</protein>
<dbReference type="InterPro" id="IPR018076">
    <property type="entry name" value="T2SS_GspF_dom"/>
</dbReference>
<evidence type="ECO:0000256" key="3">
    <source>
        <dbReference type="ARBA" id="ARBA00022475"/>
    </source>
</evidence>
<evidence type="ECO:0000256" key="6">
    <source>
        <dbReference type="ARBA" id="ARBA00022989"/>
    </source>
</evidence>
<dbReference type="AlphaFoldDB" id="A0A124G1K6"/>
<evidence type="ECO:0000313" key="14">
    <source>
        <dbReference type="Proteomes" id="UP000055014"/>
    </source>
</evidence>
<dbReference type="PANTHER" id="PTHR30012">
    <property type="entry name" value="GENERAL SECRETION PATHWAY PROTEIN"/>
    <property type="match status" value="1"/>
</dbReference>
<dbReference type="EMBL" id="LGGH01000199">
    <property type="protein sequence ID" value="KUK66540.1"/>
    <property type="molecule type" value="Genomic_DNA"/>
</dbReference>
<reference evidence="10 15" key="3">
    <citation type="journal article" date="2018" name="Nat. Biotechnol.">
        <title>A standardized bacterial taxonomy based on genome phylogeny substantially revises the tree of life.</title>
        <authorList>
            <person name="Parks D.H."/>
            <person name="Chuvochina M."/>
            <person name="Waite D.W."/>
            <person name="Rinke C."/>
            <person name="Skarshewski A."/>
            <person name="Chaumeil P.A."/>
            <person name="Hugenholtz P."/>
        </authorList>
    </citation>
    <scope>NUCLEOTIDE SEQUENCE [LARGE SCALE GENOMIC DNA]</scope>
    <source>
        <strain evidence="10">UBA9905</strain>
    </source>
</reference>
<accession>A0A124G1K6</accession>
<dbReference type="PATRIC" id="fig|1236046.5.peg.1387"/>
<evidence type="ECO:0000256" key="1">
    <source>
        <dbReference type="ARBA" id="ARBA00004429"/>
    </source>
</evidence>
<evidence type="ECO:0000256" key="8">
    <source>
        <dbReference type="SAM" id="Phobius"/>
    </source>
</evidence>
<dbReference type="Pfam" id="PF00482">
    <property type="entry name" value="T2SSF"/>
    <property type="match status" value="2"/>
</dbReference>
<feature type="domain" description="Type II secretion system protein GspF" evidence="9">
    <location>
        <begin position="269"/>
        <end position="389"/>
    </location>
</feature>
<reference evidence="12" key="1">
    <citation type="journal article" date="2015" name="MBio">
        <title>Genome-resolved metagenomic analysis reveals roles for candidate phyla and other microbial community members in biogeochemical transformations in oil reservoirs.</title>
        <authorList>
            <person name="Hu P."/>
            <person name="Tom L."/>
            <person name="Singh A."/>
            <person name="Thomas B.C."/>
            <person name="Baker B.J."/>
            <person name="Piceno Y.M."/>
            <person name="Andersen G.L."/>
            <person name="Banfield J.F."/>
        </authorList>
    </citation>
    <scope>NUCLEOTIDE SEQUENCE [LARGE SCALE GENOMIC DNA]</scope>
    <source>
        <strain evidence="11">46_47</strain>
        <strain evidence="12">46_70</strain>
    </source>
</reference>
<evidence type="ECO:0000313" key="13">
    <source>
        <dbReference type="Proteomes" id="UP000054260"/>
    </source>
</evidence>
<evidence type="ECO:0000313" key="15">
    <source>
        <dbReference type="Proteomes" id="UP000264215"/>
    </source>
</evidence>
<dbReference type="FunFam" id="1.20.81.30:FF:000001">
    <property type="entry name" value="Type II secretion system protein F"/>
    <property type="match status" value="2"/>
</dbReference>
<evidence type="ECO:0000256" key="4">
    <source>
        <dbReference type="ARBA" id="ARBA00022519"/>
    </source>
</evidence>
<organism evidence="12 14">
    <name type="scientific">Mesotoga infera</name>
    <dbReference type="NCBI Taxonomy" id="1236046"/>
    <lineage>
        <taxon>Bacteria</taxon>
        <taxon>Thermotogati</taxon>
        <taxon>Thermotogota</taxon>
        <taxon>Thermotogae</taxon>
        <taxon>Kosmotogales</taxon>
        <taxon>Kosmotogaceae</taxon>
        <taxon>Mesotoga</taxon>
    </lineage>
</organism>
<keyword evidence="5 8" id="KW-0812">Transmembrane</keyword>
<keyword evidence="6 8" id="KW-1133">Transmembrane helix</keyword>
<name>A0A124G1K6_9BACT</name>
<evidence type="ECO:0000313" key="11">
    <source>
        <dbReference type="EMBL" id="KUK66540.1"/>
    </source>
</evidence>
<comment type="subcellular location">
    <subcellularLocation>
        <location evidence="1">Cell inner membrane</location>
        <topology evidence="1">Multi-pass membrane protein</topology>
    </subcellularLocation>
</comment>
<dbReference type="Proteomes" id="UP000054260">
    <property type="component" value="Unassembled WGS sequence"/>
</dbReference>
<dbReference type="InterPro" id="IPR042094">
    <property type="entry name" value="T2SS_GspF_sf"/>
</dbReference>
<reference evidence="13 14" key="2">
    <citation type="journal article" date="2015" name="MBio">
        <title>Genome-Resolved Metagenomic Analysis Reveals Roles for Candidate Phyla and Other Microbial Community Members in Biogeochemical Transformations in Oil Reservoirs.</title>
        <authorList>
            <person name="Hu P."/>
            <person name="Tom L."/>
            <person name="Singh A."/>
            <person name="Thomas B.C."/>
            <person name="Baker B.J."/>
            <person name="Piceno Y.M."/>
            <person name="Andersen G.L."/>
            <person name="Banfield J.F."/>
        </authorList>
    </citation>
    <scope>NUCLEOTIDE SEQUENCE [LARGE SCALE GENOMIC DNA]</scope>
</reference>
<comment type="similarity">
    <text evidence="2">Belongs to the GSP F family.</text>
</comment>
<dbReference type="PRINTS" id="PR00812">
    <property type="entry name" value="BCTERIALGSPF"/>
</dbReference>
<evidence type="ECO:0000256" key="2">
    <source>
        <dbReference type="ARBA" id="ARBA00005745"/>
    </source>
</evidence>
<proteinExistence type="inferred from homology"/>
<gene>
    <name evidence="10" type="ORF">DIT26_04730</name>
    <name evidence="11" type="ORF">XD86_1154</name>
    <name evidence="12" type="ORF">XE02_0339</name>
</gene>
<feature type="transmembrane region" description="Helical" evidence="8">
    <location>
        <begin position="220"/>
        <end position="238"/>
    </location>
</feature>
<evidence type="ECO:0000256" key="5">
    <source>
        <dbReference type="ARBA" id="ARBA00022692"/>
    </source>
</evidence>
<dbReference type="GO" id="GO:0005886">
    <property type="term" value="C:plasma membrane"/>
    <property type="evidence" value="ECO:0007669"/>
    <property type="project" value="UniProtKB-SubCell"/>
</dbReference>
<dbReference type="Proteomes" id="UP000264215">
    <property type="component" value="Unassembled WGS sequence"/>
</dbReference>
<evidence type="ECO:0000259" key="9">
    <source>
        <dbReference type="Pfam" id="PF00482"/>
    </source>
</evidence>
<dbReference type="Gene3D" id="1.20.81.30">
    <property type="entry name" value="Type II secretion system (T2SS), domain F"/>
    <property type="match status" value="2"/>
</dbReference>
<feature type="transmembrane region" description="Helical" evidence="8">
    <location>
        <begin position="372"/>
        <end position="395"/>
    </location>
</feature>